<dbReference type="PATRIC" id="fig|585524.9.peg.21"/>
<dbReference type="Pfam" id="PF19200">
    <property type="entry name" value="MupG_N"/>
    <property type="match status" value="1"/>
</dbReference>
<feature type="domain" description="6-phospho-N-acetylmuramidase N-terminal" evidence="2">
    <location>
        <begin position="2"/>
        <end position="230"/>
    </location>
</feature>
<dbReference type="InterPro" id="IPR043797">
    <property type="entry name" value="MupG_N"/>
</dbReference>
<dbReference type="eggNOG" id="COG3589">
    <property type="taxonomic scope" value="Bacteria"/>
</dbReference>
<sequence>MLGFSIYVGRMLTADDYNYLIAMRNAGFDTVFTSLQINENDPEQTKSHLKELTKWCSNLDLSIIADVSAVGLEKIGVDIHDVGQVQALDLTGLRIDAGIGMDVVAKLSKSMPIALNASTITEKDLLDLKEYNAAFDHLVAWHNYYPRPETGLGTEWLDKKNKWLKEHDLQTLAFIPGDGELRGPIFAGLPTLECQRHENPLAAMIELKKLHVDHVFVGDVSLKQSTINSFINYLKQDAITLHIDRDLPELTENTWHNRPDLAEQVVRLQEGRERQLFNTGLQETKPRPKGSITCDNDKYLHYKGELQITKIDLPADERVNVIGHVVSNDLDLLKVIGAGTKIIFKKVTCNE</sequence>
<dbReference type="InterPro" id="IPR029000">
    <property type="entry name" value="Cyclophilin-like_dom_sf"/>
</dbReference>
<dbReference type="InterPro" id="IPR017853">
    <property type="entry name" value="GH"/>
</dbReference>
<comment type="caution">
    <text evidence="3">The sequence shown here is derived from an EMBL/GenBank/DDBJ whole genome shotgun (WGS) entry which is preliminary data.</text>
</comment>
<dbReference type="Proteomes" id="UP000004069">
    <property type="component" value="Unassembled WGS sequence"/>
</dbReference>
<dbReference type="SUPFAM" id="SSF51445">
    <property type="entry name" value="(Trans)glycosidases"/>
    <property type="match status" value="1"/>
</dbReference>
<dbReference type="EMBL" id="ADNY01000029">
    <property type="protein sequence ID" value="EFG55631.1"/>
    <property type="molecule type" value="Genomic_DNA"/>
</dbReference>
<dbReference type="InterPro" id="IPR043894">
    <property type="entry name" value="MupG_C"/>
</dbReference>
<evidence type="ECO:0000313" key="3">
    <source>
        <dbReference type="EMBL" id="EFG55631.1"/>
    </source>
</evidence>
<evidence type="ECO:0008006" key="5">
    <source>
        <dbReference type="Google" id="ProtNLM"/>
    </source>
</evidence>
<evidence type="ECO:0000313" key="4">
    <source>
        <dbReference type="Proteomes" id="UP000004069"/>
    </source>
</evidence>
<dbReference type="STRING" id="83683.B1745_01075"/>
<accession>D4YTG1</accession>
<dbReference type="AlphaFoldDB" id="D4YTG1"/>
<keyword evidence="4" id="KW-1185">Reference proteome</keyword>
<gene>
    <name evidence="3" type="ORF">HMPREF0493_0822</name>
</gene>
<evidence type="ECO:0000259" key="2">
    <source>
        <dbReference type="Pfam" id="PF19200"/>
    </source>
</evidence>
<dbReference type="RefSeq" id="WP_006351974.1">
    <property type="nucleotide sequence ID" value="NZ_ADNY01000029.1"/>
</dbReference>
<reference evidence="3 4" key="1">
    <citation type="submission" date="2010-04" db="EMBL/GenBank/DDBJ databases">
        <authorList>
            <person name="Muzny D."/>
            <person name="Qin X."/>
            <person name="Deng J."/>
            <person name="Jiang H."/>
            <person name="Liu Y."/>
            <person name="Qu J."/>
            <person name="Song X.-Z."/>
            <person name="Zhang L."/>
            <person name="Thornton R."/>
            <person name="Coyle M."/>
            <person name="Francisco L."/>
            <person name="Jackson L."/>
            <person name="Javaid M."/>
            <person name="Korchina V."/>
            <person name="Kovar C."/>
            <person name="Mata R."/>
            <person name="Mathew T."/>
            <person name="Ngo R."/>
            <person name="Nguyen L."/>
            <person name="Nguyen N."/>
            <person name="Okwuonu G."/>
            <person name="Ongeri F."/>
            <person name="Pham C."/>
            <person name="Simmons D."/>
            <person name="Wilczek-Boney K."/>
            <person name="Hale W."/>
            <person name="Jakkamsetti A."/>
            <person name="Pham P."/>
            <person name="Ruth R."/>
            <person name="San Lucas F."/>
            <person name="Warren J."/>
            <person name="Zhang J."/>
            <person name="Zhao Z."/>
            <person name="Zhou C."/>
            <person name="Zhu D."/>
            <person name="Lee S."/>
            <person name="Bess C."/>
            <person name="Blankenburg K."/>
            <person name="Forbes L."/>
            <person name="Fu Q."/>
            <person name="Gubbala S."/>
            <person name="Hirani K."/>
            <person name="Jayaseelan J.C."/>
            <person name="Lara F."/>
            <person name="Munidasa M."/>
            <person name="Palculict T."/>
            <person name="Patil S."/>
            <person name="Pu L.-L."/>
            <person name="Saada N."/>
            <person name="Tang L."/>
            <person name="Weissenberger G."/>
            <person name="Zhu Y."/>
            <person name="Hemphill L."/>
            <person name="Shang Y."/>
            <person name="Youmans B."/>
            <person name="Ayvaz T."/>
            <person name="Ross M."/>
            <person name="Santibanez J."/>
            <person name="Aqrawi P."/>
            <person name="Gross S."/>
            <person name="Joshi V."/>
            <person name="Fowler G."/>
            <person name="Nazareth L."/>
            <person name="Reid J."/>
            <person name="Worley K."/>
            <person name="Petrosino J."/>
            <person name="Highlander S."/>
            <person name="Gibbs R."/>
        </authorList>
    </citation>
    <scope>NUCLEOTIDE SEQUENCE [LARGE SCALE GENOMIC DNA]</scope>
    <source>
        <strain evidence="3 4">DSM 11664</strain>
    </source>
</reference>
<organism evidence="3 4">
    <name type="scientific">Lactobacillus amylolyticus DSM 11664</name>
    <dbReference type="NCBI Taxonomy" id="585524"/>
    <lineage>
        <taxon>Bacteria</taxon>
        <taxon>Bacillati</taxon>
        <taxon>Bacillota</taxon>
        <taxon>Bacilli</taxon>
        <taxon>Lactobacillales</taxon>
        <taxon>Lactobacillaceae</taxon>
        <taxon>Lactobacillus</taxon>
    </lineage>
</organism>
<dbReference type="PANTHER" id="PTHR38435:SF2">
    <property type="entry name" value="DUF871 DOMAIN-CONTAINING PROTEIN"/>
    <property type="match status" value="1"/>
</dbReference>
<feature type="domain" description="6-phospho-N-acetylmuramidase C-terminal" evidence="1">
    <location>
        <begin position="250"/>
        <end position="344"/>
    </location>
</feature>
<name>D4YTG1_9LACO</name>
<evidence type="ECO:0000259" key="1">
    <source>
        <dbReference type="Pfam" id="PF05913"/>
    </source>
</evidence>
<proteinExistence type="predicted"/>
<dbReference type="SUPFAM" id="SSF50891">
    <property type="entry name" value="Cyclophilin-like"/>
    <property type="match status" value="1"/>
</dbReference>
<dbReference type="InterPro" id="IPR013785">
    <property type="entry name" value="Aldolase_TIM"/>
</dbReference>
<dbReference type="InterPro" id="IPR008589">
    <property type="entry name" value="MupG"/>
</dbReference>
<dbReference type="Gene3D" id="3.20.20.70">
    <property type="entry name" value="Aldolase class I"/>
    <property type="match status" value="1"/>
</dbReference>
<dbReference type="PANTHER" id="PTHR38435">
    <property type="match status" value="1"/>
</dbReference>
<dbReference type="Pfam" id="PF05913">
    <property type="entry name" value="MupG_C"/>
    <property type="match status" value="1"/>
</dbReference>
<dbReference type="OrthoDB" id="5809921at2"/>
<dbReference type="Gene3D" id="2.40.100.10">
    <property type="entry name" value="Cyclophilin-like"/>
    <property type="match status" value="1"/>
</dbReference>
<protein>
    <recommendedName>
        <fullName evidence="5">Outer surface protein</fullName>
    </recommendedName>
</protein>